<sequence length="165" mass="18033">MDFKTLSPAYLTSLGAIFCGALLIGSSTPWVLWLGWILLIAALCLNVVAVLLSVGKAKGDPVPALVTNLDGLESTVETRIRERAEQRREDRERREEEEARAAEQPSEVQDQEAEQDYSATAQDEAREEEPTESQPVVQAPAGRLGVLPSRARAAGRAPKPRSNVR</sequence>
<dbReference type="RefSeq" id="WP_303951952.1">
    <property type="nucleotide sequence ID" value="NZ_JAGZXI010000001.1"/>
</dbReference>
<dbReference type="Proteomes" id="UP000739069">
    <property type="component" value="Unassembled WGS sequence"/>
</dbReference>
<feature type="transmembrane region" description="Helical" evidence="2">
    <location>
        <begin position="7"/>
        <end position="24"/>
    </location>
</feature>
<evidence type="ECO:0000313" key="3">
    <source>
        <dbReference type="EMBL" id="MBS6634354.1"/>
    </source>
</evidence>
<feature type="compositionally biased region" description="Basic and acidic residues" evidence="1">
    <location>
        <begin position="80"/>
        <end position="101"/>
    </location>
</feature>
<proteinExistence type="predicted"/>
<feature type="region of interest" description="Disordered" evidence="1">
    <location>
        <begin position="80"/>
        <end position="165"/>
    </location>
</feature>
<reference evidence="3" key="1">
    <citation type="submission" date="2021-02" db="EMBL/GenBank/DDBJ databases">
        <title>Infant gut strain persistence is associated with maternal origin, phylogeny, and functional potential including surface adhesion and iron acquisition.</title>
        <authorList>
            <person name="Lou Y.C."/>
        </authorList>
    </citation>
    <scope>NUCLEOTIDE SEQUENCE</scope>
    <source>
        <strain evidence="3">L1_008_092G1_dasL1_008_092G1_concoct_16</strain>
    </source>
</reference>
<evidence type="ECO:0000256" key="2">
    <source>
        <dbReference type="SAM" id="Phobius"/>
    </source>
</evidence>
<gene>
    <name evidence="3" type="ORF">KH265_01600</name>
</gene>
<keyword evidence="2" id="KW-0472">Membrane</keyword>
<name>A0A943TA84_9MICC</name>
<accession>A0A943TA84</accession>
<dbReference type="AlphaFoldDB" id="A0A943TA84"/>
<keyword evidence="2" id="KW-1133">Transmembrane helix</keyword>
<feature type="compositionally biased region" description="Low complexity" evidence="1">
    <location>
        <begin position="148"/>
        <end position="157"/>
    </location>
</feature>
<dbReference type="EMBL" id="JAGZXI010000001">
    <property type="protein sequence ID" value="MBS6634354.1"/>
    <property type="molecule type" value="Genomic_DNA"/>
</dbReference>
<feature type="transmembrane region" description="Helical" evidence="2">
    <location>
        <begin position="30"/>
        <end position="52"/>
    </location>
</feature>
<evidence type="ECO:0000256" key="1">
    <source>
        <dbReference type="SAM" id="MobiDB-lite"/>
    </source>
</evidence>
<evidence type="ECO:0000313" key="4">
    <source>
        <dbReference type="Proteomes" id="UP000739069"/>
    </source>
</evidence>
<organism evidence="3 4">
    <name type="scientific">Rothia mucilaginosa</name>
    <dbReference type="NCBI Taxonomy" id="43675"/>
    <lineage>
        <taxon>Bacteria</taxon>
        <taxon>Bacillati</taxon>
        <taxon>Actinomycetota</taxon>
        <taxon>Actinomycetes</taxon>
        <taxon>Micrococcales</taxon>
        <taxon>Micrococcaceae</taxon>
        <taxon>Rothia</taxon>
    </lineage>
</organism>
<protein>
    <submittedName>
        <fullName evidence="3">Uncharacterized protein</fullName>
    </submittedName>
</protein>
<keyword evidence="2" id="KW-0812">Transmembrane</keyword>
<comment type="caution">
    <text evidence="3">The sequence shown here is derived from an EMBL/GenBank/DDBJ whole genome shotgun (WGS) entry which is preliminary data.</text>
</comment>